<dbReference type="SUPFAM" id="SSF48726">
    <property type="entry name" value="Immunoglobulin"/>
    <property type="match status" value="1"/>
</dbReference>
<dbReference type="EMBL" id="JAINUF010000012">
    <property type="protein sequence ID" value="KAJ8344747.1"/>
    <property type="molecule type" value="Genomic_DNA"/>
</dbReference>
<evidence type="ECO:0000259" key="1">
    <source>
        <dbReference type="Pfam" id="PF07654"/>
    </source>
</evidence>
<comment type="caution">
    <text evidence="2">The sequence shown here is derived from an EMBL/GenBank/DDBJ whole genome shotgun (WGS) entry which is preliminary data.</text>
</comment>
<dbReference type="InterPro" id="IPR013783">
    <property type="entry name" value="Ig-like_fold"/>
</dbReference>
<organism evidence="2 3">
    <name type="scientific">Synaphobranchus kaupii</name>
    <name type="common">Kaup's arrowtooth eel</name>
    <dbReference type="NCBI Taxonomy" id="118154"/>
    <lineage>
        <taxon>Eukaryota</taxon>
        <taxon>Metazoa</taxon>
        <taxon>Chordata</taxon>
        <taxon>Craniata</taxon>
        <taxon>Vertebrata</taxon>
        <taxon>Euteleostomi</taxon>
        <taxon>Actinopterygii</taxon>
        <taxon>Neopterygii</taxon>
        <taxon>Teleostei</taxon>
        <taxon>Anguilliformes</taxon>
        <taxon>Synaphobranchidae</taxon>
        <taxon>Synaphobranchus</taxon>
    </lineage>
</organism>
<dbReference type="AlphaFoldDB" id="A0A9Q1ETG1"/>
<evidence type="ECO:0000313" key="2">
    <source>
        <dbReference type="EMBL" id="KAJ8344747.1"/>
    </source>
</evidence>
<reference evidence="2" key="1">
    <citation type="journal article" date="2023" name="Science">
        <title>Genome structures resolve the early diversification of teleost fishes.</title>
        <authorList>
            <person name="Parey E."/>
            <person name="Louis A."/>
            <person name="Montfort J."/>
            <person name="Bouchez O."/>
            <person name="Roques C."/>
            <person name="Iampietro C."/>
            <person name="Lluch J."/>
            <person name="Castinel A."/>
            <person name="Donnadieu C."/>
            <person name="Desvignes T."/>
            <person name="Floi Bucao C."/>
            <person name="Jouanno E."/>
            <person name="Wen M."/>
            <person name="Mejri S."/>
            <person name="Dirks R."/>
            <person name="Jansen H."/>
            <person name="Henkel C."/>
            <person name="Chen W.J."/>
            <person name="Zahm M."/>
            <person name="Cabau C."/>
            <person name="Klopp C."/>
            <person name="Thompson A.W."/>
            <person name="Robinson-Rechavi M."/>
            <person name="Braasch I."/>
            <person name="Lecointre G."/>
            <person name="Bobe J."/>
            <person name="Postlethwait J.H."/>
            <person name="Berthelot C."/>
            <person name="Roest Crollius H."/>
            <person name="Guiguen Y."/>
        </authorList>
    </citation>
    <scope>NUCLEOTIDE SEQUENCE</scope>
    <source>
        <strain evidence="2">WJC10195</strain>
    </source>
</reference>
<sequence>MSVWFADVTWTSDGSRVVDGVYSSAAEKKSDKTFGLSSFLTIKPSEWISDRVFTCKATEQVEAACSEEDKSAKAESAKQANATLLEALATAEVVKAFNEWEAQKAQNAMFRSIMNYLHRVETVLFFVAASRNADLALHLEAAEALSKLFFAFDRMKYKRLWPRYIADMHDLRTNHPETWKELEAGNLSVTRNDIPFVSIGADHACEHLNKQMKVHSGLIGISNNANARQRFFMATPELSCLSREFKSQFGIGTAGKNT</sequence>
<accession>A0A9Q1ETG1</accession>
<gene>
    <name evidence="2" type="ORF">SKAU_G00289400</name>
</gene>
<dbReference type="PANTHER" id="PTHR47018:SF3">
    <property type="entry name" value="MYCBP-ASSOCIATED PROTEIN"/>
    <property type="match status" value="1"/>
</dbReference>
<keyword evidence="3" id="KW-1185">Reference proteome</keyword>
<dbReference type="InterPro" id="IPR036179">
    <property type="entry name" value="Ig-like_dom_sf"/>
</dbReference>
<evidence type="ECO:0000313" key="3">
    <source>
        <dbReference type="Proteomes" id="UP001152622"/>
    </source>
</evidence>
<dbReference type="PANTHER" id="PTHR47018">
    <property type="entry name" value="CXC DOMAIN-CONTAINING PROTEIN-RELATED"/>
    <property type="match status" value="1"/>
</dbReference>
<dbReference type="OrthoDB" id="8908372at2759"/>
<name>A0A9Q1ETG1_SYNKA</name>
<proteinExistence type="predicted"/>
<dbReference type="Pfam" id="PF07654">
    <property type="entry name" value="C1-set"/>
    <property type="match status" value="1"/>
</dbReference>
<dbReference type="InterPro" id="IPR003597">
    <property type="entry name" value="Ig_C1-set"/>
</dbReference>
<dbReference type="Gene3D" id="2.60.40.10">
    <property type="entry name" value="Immunoglobulins"/>
    <property type="match status" value="1"/>
</dbReference>
<feature type="domain" description="Immunoglobulin C1-set" evidence="1">
    <location>
        <begin position="7"/>
        <end position="58"/>
    </location>
</feature>
<protein>
    <recommendedName>
        <fullName evidence="1">Immunoglobulin C1-set domain-containing protein</fullName>
    </recommendedName>
</protein>
<dbReference type="Proteomes" id="UP001152622">
    <property type="component" value="Chromosome 12"/>
</dbReference>